<reference evidence="7 9" key="1">
    <citation type="journal article" date="2013" name="Curr. Biol.">
        <title>Shared signatures of parasitism and phylogenomics unite Cryptomycota and microsporidia.</title>
        <authorList>
            <person name="James T.Y."/>
            <person name="Pelin A."/>
            <person name="Bonen L."/>
            <person name="Ahrendt S."/>
            <person name="Sain D."/>
            <person name="Corradi N."/>
            <person name="Stajich J.E."/>
        </authorList>
    </citation>
    <scope>NUCLEOTIDE SEQUENCE [LARGE SCALE GENOMIC DNA]</scope>
    <source>
        <strain evidence="7">CSF55</strain>
        <strain evidence="7">CSF55</strain>
    </source>
</reference>
<dbReference type="Proteomes" id="UP000030755">
    <property type="component" value="Unassembled WGS sequence"/>
</dbReference>
<evidence type="ECO:0000256" key="6">
    <source>
        <dbReference type="ARBA" id="ARBA00040136"/>
    </source>
</evidence>
<evidence type="ECO:0000313" key="10">
    <source>
        <dbReference type="Proteomes" id="UP000281549"/>
    </source>
</evidence>
<comment type="subcellular location">
    <subcellularLocation>
        <location evidence="1">Nucleus</location>
    </subcellularLocation>
</comment>
<dbReference type="EMBL" id="KE560735">
    <property type="protein sequence ID" value="EPZ35854.1"/>
    <property type="molecule type" value="Genomic_DNA"/>
</dbReference>
<keyword evidence="2" id="KW-0805">Transcription regulation</keyword>
<keyword evidence="3" id="KW-0804">Transcription</keyword>
<accession>A0A075B444</accession>
<proteinExistence type="inferred from homology"/>
<evidence type="ECO:0000256" key="1">
    <source>
        <dbReference type="ARBA" id="ARBA00004123"/>
    </source>
</evidence>
<dbReference type="Proteomes" id="UP000281549">
    <property type="component" value="Unassembled WGS sequence"/>
</dbReference>
<dbReference type="Pfam" id="PF02269">
    <property type="entry name" value="TFIID-18kDa"/>
    <property type="match status" value="1"/>
</dbReference>
<evidence type="ECO:0000313" key="8">
    <source>
        <dbReference type="EMBL" id="RKP21483.1"/>
    </source>
</evidence>
<keyword evidence="9" id="KW-1185">Reference proteome</keyword>
<dbReference type="EMBL" id="ML004951">
    <property type="protein sequence ID" value="RKP21483.1"/>
    <property type="molecule type" value="Genomic_DNA"/>
</dbReference>
<gene>
    <name evidence="7" type="ORF">O9G_003572</name>
    <name evidence="8" type="ORF">ROZALSC1DRAFT_27125</name>
</gene>
<dbReference type="STRING" id="988480.A0A075B444"/>
<dbReference type="InterPro" id="IPR003195">
    <property type="entry name" value="TFIID_TAF13"/>
</dbReference>
<name>A0A075B444_ROZAC</name>
<keyword evidence="7" id="KW-0648">Protein biosynthesis</keyword>
<dbReference type="AlphaFoldDB" id="A0A075B444"/>
<organism evidence="7 9">
    <name type="scientific">Rozella allomycis (strain CSF55)</name>
    <dbReference type="NCBI Taxonomy" id="988480"/>
    <lineage>
        <taxon>Eukaryota</taxon>
        <taxon>Fungi</taxon>
        <taxon>Fungi incertae sedis</taxon>
        <taxon>Cryptomycota</taxon>
        <taxon>Cryptomycota incertae sedis</taxon>
        <taxon>Rozella</taxon>
    </lineage>
</organism>
<keyword evidence="7" id="KW-0396">Initiation factor</keyword>
<evidence type="ECO:0000256" key="2">
    <source>
        <dbReference type="ARBA" id="ARBA00023015"/>
    </source>
</evidence>
<protein>
    <recommendedName>
        <fullName evidence="6">Transcription initiation factor TFIID subunit 13</fullName>
    </recommendedName>
</protein>
<dbReference type="OMA" id="CERAMNV"/>
<reference evidence="8" key="3">
    <citation type="submission" date="2018-08" db="EMBL/GenBank/DDBJ databases">
        <title>Leveraging single-cell genomics to expand the Fungal Tree of Life.</title>
        <authorList>
            <consortium name="DOE Joint Genome Institute"/>
            <person name="Ahrendt S.R."/>
            <person name="Quandt C.A."/>
            <person name="Ciobanu D."/>
            <person name="Clum A."/>
            <person name="Salamov A."/>
            <person name="Andreopoulos B."/>
            <person name="Cheng J.-F."/>
            <person name="Woyke T."/>
            <person name="Pelin A."/>
            <person name="Henrissat B."/>
            <person name="Reynolds N."/>
            <person name="Benny G.L."/>
            <person name="Smith M.E."/>
            <person name="James T.Y."/>
            <person name="Grigoriev I.V."/>
        </authorList>
    </citation>
    <scope>NUCLEOTIDE SEQUENCE</scope>
    <source>
        <strain evidence="8">CSF55</strain>
    </source>
</reference>
<evidence type="ECO:0000313" key="9">
    <source>
        <dbReference type="Proteomes" id="UP000030755"/>
    </source>
</evidence>
<evidence type="ECO:0000256" key="3">
    <source>
        <dbReference type="ARBA" id="ARBA00023163"/>
    </source>
</evidence>
<evidence type="ECO:0000313" key="7">
    <source>
        <dbReference type="EMBL" id="EPZ35854.1"/>
    </source>
</evidence>
<dbReference type="PANTHER" id="PTHR11380:SF5">
    <property type="entry name" value="TRANSCRIPTION INITIATION FACTOR TFIID SUBUNIT 13"/>
    <property type="match status" value="1"/>
</dbReference>
<dbReference type="SUPFAM" id="SSF47113">
    <property type="entry name" value="Histone-fold"/>
    <property type="match status" value="1"/>
</dbReference>
<keyword evidence="4" id="KW-0539">Nucleus</keyword>
<dbReference type="CDD" id="cd07978">
    <property type="entry name" value="HFD_TAF13"/>
    <property type="match status" value="1"/>
</dbReference>
<dbReference type="GO" id="GO:0005634">
    <property type="term" value="C:nucleus"/>
    <property type="evidence" value="ECO:0007669"/>
    <property type="project" value="UniProtKB-SubCell"/>
</dbReference>
<dbReference type="OrthoDB" id="10266074at2759"/>
<sequence>MMYGFGDVPKPRLDSVKVMEDLVSEFLFDVLNKAASVRKAKVKTEDVIHVIRKDDKKKSRVEELLFMQEEIKTAKRAFQESEIPGLDESELALMAGISTPLPK</sequence>
<dbReference type="GO" id="GO:0006366">
    <property type="term" value="P:transcription by RNA polymerase II"/>
    <property type="evidence" value="ECO:0007669"/>
    <property type="project" value="InterPro"/>
</dbReference>
<dbReference type="GO" id="GO:0046982">
    <property type="term" value="F:protein heterodimerization activity"/>
    <property type="evidence" value="ECO:0007669"/>
    <property type="project" value="InterPro"/>
</dbReference>
<dbReference type="GO" id="GO:0003743">
    <property type="term" value="F:translation initiation factor activity"/>
    <property type="evidence" value="ECO:0007669"/>
    <property type="project" value="UniProtKB-KW"/>
</dbReference>
<dbReference type="Gene3D" id="1.10.20.10">
    <property type="entry name" value="Histone, subunit A"/>
    <property type="match status" value="1"/>
</dbReference>
<reference evidence="10" key="2">
    <citation type="journal article" date="2018" name="Nat. Microbiol.">
        <title>Leveraging single-cell genomics to expand the fungal tree of life.</title>
        <authorList>
            <person name="Ahrendt S.R."/>
            <person name="Quandt C.A."/>
            <person name="Ciobanu D."/>
            <person name="Clum A."/>
            <person name="Salamov A."/>
            <person name="Andreopoulos B."/>
            <person name="Cheng J.F."/>
            <person name="Woyke T."/>
            <person name="Pelin A."/>
            <person name="Henrissat B."/>
            <person name="Reynolds N.K."/>
            <person name="Benny G.L."/>
            <person name="Smith M.E."/>
            <person name="James T.Y."/>
            <person name="Grigoriev I.V."/>
        </authorList>
    </citation>
    <scope>NUCLEOTIDE SEQUENCE [LARGE SCALE GENOMIC DNA]</scope>
    <source>
        <strain evidence="10">CSF55</strain>
    </source>
</reference>
<dbReference type="HOGENOM" id="CLU_076665_4_1_1"/>
<evidence type="ECO:0000256" key="5">
    <source>
        <dbReference type="ARBA" id="ARBA00038392"/>
    </source>
</evidence>
<comment type="similarity">
    <text evidence="5">Belongs to the TAF13 family.</text>
</comment>
<dbReference type="PANTHER" id="PTHR11380">
    <property type="entry name" value="TRANSCRIPTION INITIATION FACTOR TFIID/SUPT3-RELATED"/>
    <property type="match status" value="1"/>
</dbReference>
<evidence type="ECO:0000256" key="4">
    <source>
        <dbReference type="ARBA" id="ARBA00023242"/>
    </source>
</evidence>
<dbReference type="InterPro" id="IPR009072">
    <property type="entry name" value="Histone-fold"/>
</dbReference>